<feature type="domain" description="Transcription regulator PadR N-terminal" evidence="1">
    <location>
        <begin position="52"/>
        <end position="118"/>
    </location>
</feature>
<dbReference type="InterPro" id="IPR036388">
    <property type="entry name" value="WH-like_DNA-bd_sf"/>
</dbReference>
<dbReference type="Gene3D" id="1.10.10.10">
    <property type="entry name" value="Winged helix-like DNA-binding domain superfamily/Winged helix DNA-binding domain"/>
    <property type="match status" value="1"/>
</dbReference>
<keyword evidence="3" id="KW-1185">Reference proteome</keyword>
<dbReference type="AlphaFoldDB" id="A0A0X8XVH3"/>
<dbReference type="Proteomes" id="UP000182498">
    <property type="component" value="Unassembled WGS sequence"/>
</dbReference>
<accession>A0A0X8XVH3</accession>
<evidence type="ECO:0000313" key="2">
    <source>
        <dbReference type="EMBL" id="CUU65086.1"/>
    </source>
</evidence>
<gene>
    <name evidence="2" type="ORF">CVAR292_00399</name>
</gene>
<dbReference type="InterPro" id="IPR005149">
    <property type="entry name" value="Tscrpt_reg_PadR_N"/>
</dbReference>
<sequence length="212" mass="22961">MTDRKPSEEPQDFNGLFDMIRGLREDFAARRPRLEISKDAADRSTRDIRAAVLSVLATTPATGAGVIRAITERSTDDWEPAAAEVYPTLQLLVDEGLATVAEEEGRRTFTLTEAGEDEASGDDDEDADDWAGFFAPFSRFAGHTPFAGGFAGARGELPKAGAKLVQAAHQVLLSGDEAQMEKVTALLDETRRKIYGILAEETAEETPENTGE</sequence>
<dbReference type="SUPFAM" id="SSF46785">
    <property type="entry name" value="Winged helix' DNA-binding domain"/>
    <property type="match status" value="1"/>
</dbReference>
<dbReference type="PANTHER" id="PTHR43252">
    <property type="entry name" value="TRANSCRIPTIONAL REGULATOR YQJI"/>
    <property type="match status" value="1"/>
</dbReference>
<dbReference type="RefSeq" id="WP_255307606.1">
    <property type="nucleotide sequence ID" value="NZ_FAUH01000002.1"/>
</dbReference>
<dbReference type="InterPro" id="IPR036390">
    <property type="entry name" value="WH_DNA-bd_sf"/>
</dbReference>
<protein>
    <submittedName>
        <fullName evidence="2">Transcriptional regulator PadR-like family</fullName>
    </submittedName>
</protein>
<proteinExistence type="predicted"/>
<dbReference type="PANTHER" id="PTHR43252:SF2">
    <property type="entry name" value="TRANSCRIPTION REGULATOR, PADR-LIKE FAMILY"/>
    <property type="match status" value="1"/>
</dbReference>
<evidence type="ECO:0000259" key="1">
    <source>
        <dbReference type="Pfam" id="PF03551"/>
    </source>
</evidence>
<dbReference type="EMBL" id="FAUH01000002">
    <property type="protein sequence ID" value="CUU65086.1"/>
    <property type="molecule type" value="Genomic_DNA"/>
</dbReference>
<evidence type="ECO:0000313" key="3">
    <source>
        <dbReference type="Proteomes" id="UP000182498"/>
    </source>
</evidence>
<dbReference type="Pfam" id="PF03551">
    <property type="entry name" value="PadR"/>
    <property type="match status" value="1"/>
</dbReference>
<name>A0A0X8XVH3_9CORY</name>
<organism evidence="2 3">
    <name type="scientific">Corynebacterium variabile</name>
    <dbReference type="NCBI Taxonomy" id="1727"/>
    <lineage>
        <taxon>Bacteria</taxon>
        <taxon>Bacillati</taxon>
        <taxon>Actinomycetota</taxon>
        <taxon>Actinomycetes</taxon>
        <taxon>Mycobacteriales</taxon>
        <taxon>Corynebacteriaceae</taxon>
        <taxon>Corynebacterium</taxon>
    </lineage>
</organism>
<reference evidence="3" key="1">
    <citation type="submission" date="2015-11" db="EMBL/GenBank/DDBJ databases">
        <authorList>
            <person name="Dugat-Bony E."/>
        </authorList>
    </citation>
    <scope>NUCLEOTIDE SEQUENCE [LARGE SCALE GENOMIC DNA]</scope>
    <source>
        <strain evidence="3">Mu292</strain>
    </source>
</reference>